<dbReference type="Gene3D" id="3.40.10.10">
    <property type="entry name" value="DNA Methylphosphotriester Repair Domain"/>
    <property type="match status" value="1"/>
</dbReference>
<accession>A0A5B9DCZ0</accession>
<dbReference type="SMART" id="SM00342">
    <property type="entry name" value="HTH_ARAC"/>
    <property type="match status" value="1"/>
</dbReference>
<dbReference type="GO" id="GO:0008270">
    <property type="term" value="F:zinc ion binding"/>
    <property type="evidence" value="ECO:0007669"/>
    <property type="project" value="InterPro"/>
</dbReference>
<dbReference type="RefSeq" id="WP_147663914.1">
    <property type="nucleotide sequence ID" value="NZ_CP042905.2"/>
</dbReference>
<reference evidence="3 4" key="1">
    <citation type="journal article" date="2020" name="Nature">
        <title>Isolation of an archaeon at the prokaryote-eukaryote interface.</title>
        <authorList>
            <person name="Imachi H."/>
            <person name="Nobu M.K."/>
            <person name="Nakahara N."/>
            <person name="Morono Y."/>
            <person name="Ogawara M."/>
            <person name="Takaki Y."/>
            <person name="Takano Y."/>
            <person name="Uematsu K."/>
            <person name="Ikuta T."/>
            <person name="Ito M."/>
            <person name="Matsui Y."/>
            <person name="Miyazaki M."/>
            <person name="Murata K."/>
            <person name="Saito Y."/>
            <person name="Sakai S."/>
            <person name="Song C."/>
            <person name="Tasumi E."/>
            <person name="Yamanaka Y."/>
            <person name="Yamaguchi T."/>
            <person name="Kamagata Y."/>
            <person name="Tamaki H."/>
            <person name="Takai K."/>
        </authorList>
    </citation>
    <scope>NUCLEOTIDE SEQUENCE [LARGE SCALE GENOMIC DNA]</scope>
    <source>
        <strain evidence="3 4">MK-D1</strain>
    </source>
</reference>
<dbReference type="SUPFAM" id="SSF57884">
    <property type="entry name" value="Ada DNA repair protein, N-terminal domain (N-Ada 10)"/>
    <property type="match status" value="1"/>
</dbReference>
<evidence type="ECO:0000259" key="2">
    <source>
        <dbReference type="PROSITE" id="PS01124"/>
    </source>
</evidence>
<dbReference type="InterPro" id="IPR018060">
    <property type="entry name" value="HTH_AraC"/>
</dbReference>
<dbReference type="PANTHER" id="PTHR47893:SF1">
    <property type="entry name" value="REGULATORY PROTEIN PCHR"/>
    <property type="match status" value="1"/>
</dbReference>
<gene>
    <name evidence="3" type="ORF">DSAG12_02826</name>
</gene>
<dbReference type="InterPro" id="IPR035451">
    <property type="entry name" value="Ada-like_dom_sf"/>
</dbReference>
<name>A0A5B9DCZ0_9ARCH</name>
<proteinExistence type="predicted"/>
<keyword evidence="1" id="KW-0010">Activator</keyword>
<feature type="domain" description="HTH araC/xylS-type" evidence="2">
    <location>
        <begin position="82"/>
        <end position="177"/>
    </location>
</feature>
<dbReference type="AlphaFoldDB" id="A0A5B9DCZ0"/>
<reference evidence="3 4" key="2">
    <citation type="journal article" date="2024" name="Int. J. Syst. Evol. Microbiol.">
        <title>Promethearchaeum syntrophicum gen. nov., sp. nov., an anaerobic, obligately syntrophic archaeon, the first isolate of the lineage 'Asgard' archaea, and proposal of the new archaeal phylum Promethearchaeota phyl. nov. and kingdom Promethearchaeati regn. nov.</title>
        <authorList>
            <person name="Imachi H."/>
            <person name="Nobu M.K."/>
            <person name="Kato S."/>
            <person name="Takaki Y."/>
            <person name="Miyazaki M."/>
            <person name="Miyata M."/>
            <person name="Ogawara M."/>
            <person name="Saito Y."/>
            <person name="Sakai S."/>
            <person name="Tahara Y.O."/>
            <person name="Takano Y."/>
            <person name="Tasumi E."/>
            <person name="Uematsu K."/>
            <person name="Yoshimura T."/>
            <person name="Itoh T."/>
            <person name="Ohkuma M."/>
            <person name="Takai K."/>
        </authorList>
    </citation>
    <scope>NUCLEOTIDE SEQUENCE [LARGE SCALE GENOMIC DNA]</scope>
    <source>
        <strain evidence="3 4">MK-D1</strain>
    </source>
</reference>
<evidence type="ECO:0000313" key="3">
    <source>
        <dbReference type="EMBL" id="QEE16994.1"/>
    </source>
</evidence>
<sequence>MSYSFDFMYEKILNNDSKYNGKFFPCVKTTKIFCLPSCKAKIPLRENVEFVFTAEQALEKGYRPCKRCYPLNSPEFYPDWMEAIEEYLVENLNRKLSDLELSELVNLDISTIRRYFKKKYSKSIQEYHRFIRLNEAKKNLGEGVDIGKVASSVGYNSVKGFKLAFKKQFGEFTNEKN</sequence>
<dbReference type="Proteomes" id="UP000321408">
    <property type="component" value="Chromosome"/>
</dbReference>
<organism evidence="3 4">
    <name type="scientific">Promethearchaeum syntrophicum</name>
    <dbReference type="NCBI Taxonomy" id="2594042"/>
    <lineage>
        <taxon>Archaea</taxon>
        <taxon>Promethearchaeati</taxon>
        <taxon>Promethearchaeota</taxon>
        <taxon>Promethearchaeia</taxon>
        <taxon>Promethearchaeales</taxon>
        <taxon>Promethearchaeaceae</taxon>
        <taxon>Promethearchaeum</taxon>
    </lineage>
</organism>
<dbReference type="KEGG" id="psyt:DSAG12_02826"/>
<protein>
    <submittedName>
        <fullName evidence="3">Ada metal-binding domain-containing protein</fullName>
    </submittedName>
</protein>
<evidence type="ECO:0000313" key="4">
    <source>
        <dbReference type="Proteomes" id="UP000321408"/>
    </source>
</evidence>
<dbReference type="OrthoDB" id="78312at2157"/>
<dbReference type="InterPro" id="IPR016220">
    <property type="entry name" value="Me-P-triester_DNA_alkyl-Trfase"/>
</dbReference>
<dbReference type="Gene3D" id="1.10.10.60">
    <property type="entry name" value="Homeodomain-like"/>
    <property type="match status" value="1"/>
</dbReference>
<dbReference type="GO" id="GO:0003700">
    <property type="term" value="F:DNA-binding transcription factor activity"/>
    <property type="evidence" value="ECO:0007669"/>
    <property type="project" value="InterPro"/>
</dbReference>
<keyword evidence="4" id="KW-1185">Reference proteome</keyword>
<dbReference type="Pfam" id="PF12833">
    <property type="entry name" value="HTH_18"/>
    <property type="match status" value="1"/>
</dbReference>
<dbReference type="InterPro" id="IPR004026">
    <property type="entry name" value="Ada_DNA_repair_Zn-bd"/>
</dbReference>
<dbReference type="GO" id="GO:0006281">
    <property type="term" value="P:DNA repair"/>
    <property type="evidence" value="ECO:0007669"/>
    <property type="project" value="InterPro"/>
</dbReference>
<dbReference type="GeneID" id="41330804"/>
<dbReference type="GO" id="GO:0043565">
    <property type="term" value="F:sequence-specific DNA binding"/>
    <property type="evidence" value="ECO:0007669"/>
    <property type="project" value="InterPro"/>
</dbReference>
<evidence type="ECO:0000256" key="1">
    <source>
        <dbReference type="ARBA" id="ARBA00023159"/>
    </source>
</evidence>
<dbReference type="GO" id="GO:0008168">
    <property type="term" value="F:methyltransferase activity"/>
    <property type="evidence" value="ECO:0007669"/>
    <property type="project" value="InterPro"/>
</dbReference>
<dbReference type="PANTHER" id="PTHR47893">
    <property type="entry name" value="REGULATORY PROTEIN PCHR"/>
    <property type="match status" value="1"/>
</dbReference>
<dbReference type="PROSITE" id="PS01124">
    <property type="entry name" value="HTH_ARAC_FAMILY_2"/>
    <property type="match status" value="1"/>
</dbReference>
<dbReference type="Pfam" id="PF02805">
    <property type="entry name" value="Ada_Zn_binding"/>
    <property type="match status" value="1"/>
</dbReference>
<dbReference type="EMBL" id="CP042905">
    <property type="protein sequence ID" value="QEE16994.1"/>
    <property type="molecule type" value="Genomic_DNA"/>
</dbReference>
<dbReference type="InterPro" id="IPR053142">
    <property type="entry name" value="PchR_regulatory_protein"/>
</dbReference>
<dbReference type="PIRSF" id="PIRSF000408">
    <property type="entry name" value="Alkyltransferas_AdaA"/>
    <property type="match status" value="1"/>
</dbReference>